<evidence type="ECO:0000256" key="5">
    <source>
        <dbReference type="ARBA" id="ARBA00023163"/>
    </source>
</evidence>
<keyword evidence="9" id="KW-1185">Reference proteome</keyword>
<protein>
    <recommendedName>
        <fullName evidence="7">Zn(2)-C6 fungal-type domain-containing protein</fullName>
    </recommendedName>
</protein>
<evidence type="ECO:0000256" key="1">
    <source>
        <dbReference type="ARBA" id="ARBA00022723"/>
    </source>
</evidence>
<dbReference type="CDD" id="cd00067">
    <property type="entry name" value="GAL4"/>
    <property type="match status" value="1"/>
</dbReference>
<evidence type="ECO:0000313" key="8">
    <source>
        <dbReference type="EMBL" id="KAA8573969.1"/>
    </source>
</evidence>
<dbReference type="InterPro" id="IPR052360">
    <property type="entry name" value="Transcr_Regulatory_Proteins"/>
</dbReference>
<evidence type="ECO:0000313" key="9">
    <source>
        <dbReference type="Proteomes" id="UP000322873"/>
    </source>
</evidence>
<dbReference type="EMBL" id="VICG01000003">
    <property type="protein sequence ID" value="KAA8573969.1"/>
    <property type="molecule type" value="Genomic_DNA"/>
</dbReference>
<dbReference type="GO" id="GO:0008270">
    <property type="term" value="F:zinc ion binding"/>
    <property type="evidence" value="ECO:0007669"/>
    <property type="project" value="InterPro"/>
</dbReference>
<dbReference type="InterPro" id="IPR036864">
    <property type="entry name" value="Zn2-C6_fun-type_DNA-bd_sf"/>
</dbReference>
<dbReference type="GO" id="GO:0003677">
    <property type="term" value="F:DNA binding"/>
    <property type="evidence" value="ECO:0007669"/>
    <property type="project" value="UniProtKB-KW"/>
</dbReference>
<dbReference type="VEuPathDB" id="FungiDB:MFRU_001g01800"/>
<keyword evidence="3" id="KW-0805">Transcription regulation</keyword>
<dbReference type="SMART" id="SM00066">
    <property type="entry name" value="GAL4"/>
    <property type="match status" value="1"/>
</dbReference>
<gene>
    <name evidence="8" type="ORF">EYC84_005510</name>
</gene>
<organism evidence="8 9">
    <name type="scientific">Monilinia fructicola</name>
    <name type="common">Brown rot fungus</name>
    <name type="synonym">Ciboria fructicola</name>
    <dbReference type="NCBI Taxonomy" id="38448"/>
    <lineage>
        <taxon>Eukaryota</taxon>
        <taxon>Fungi</taxon>
        <taxon>Dikarya</taxon>
        <taxon>Ascomycota</taxon>
        <taxon>Pezizomycotina</taxon>
        <taxon>Leotiomycetes</taxon>
        <taxon>Helotiales</taxon>
        <taxon>Sclerotiniaceae</taxon>
        <taxon>Monilinia</taxon>
    </lineage>
</organism>
<evidence type="ECO:0000259" key="7">
    <source>
        <dbReference type="PROSITE" id="PS50048"/>
    </source>
</evidence>
<accession>A0A5M9K0K4</accession>
<dbReference type="PANTHER" id="PTHR36206">
    <property type="entry name" value="ASPERCRYPTIN BIOSYNTHESIS CLUSTER-SPECIFIC TRANSCRIPTION REGULATOR ATNN-RELATED"/>
    <property type="match status" value="1"/>
</dbReference>
<keyword evidence="4" id="KW-0238">DNA-binding</keyword>
<keyword evidence="1" id="KW-0479">Metal-binding</keyword>
<feature type="domain" description="Zn(2)-C6 fungal-type" evidence="7">
    <location>
        <begin position="37"/>
        <end position="71"/>
    </location>
</feature>
<keyword evidence="5" id="KW-0804">Transcription</keyword>
<dbReference type="InterPro" id="IPR001138">
    <property type="entry name" value="Zn2Cys6_DnaBD"/>
</dbReference>
<dbReference type="GO" id="GO:0000981">
    <property type="term" value="F:DNA-binding transcription factor activity, RNA polymerase II-specific"/>
    <property type="evidence" value="ECO:0007669"/>
    <property type="project" value="InterPro"/>
</dbReference>
<dbReference type="PROSITE" id="PS50048">
    <property type="entry name" value="ZN2_CY6_FUNGAL_2"/>
    <property type="match status" value="1"/>
</dbReference>
<dbReference type="AlphaFoldDB" id="A0A5M9K0K4"/>
<evidence type="ECO:0000256" key="6">
    <source>
        <dbReference type="ARBA" id="ARBA00023242"/>
    </source>
</evidence>
<reference evidence="8 9" key="1">
    <citation type="submission" date="2019-06" db="EMBL/GenBank/DDBJ databases">
        <title>Genome Sequence of the Brown Rot Fungal Pathogen Monilinia fructicola.</title>
        <authorList>
            <person name="De Miccolis Angelini R.M."/>
            <person name="Landi L."/>
            <person name="Abate D."/>
            <person name="Pollastro S."/>
            <person name="Romanazzi G."/>
            <person name="Faretra F."/>
        </authorList>
    </citation>
    <scope>NUCLEOTIDE SEQUENCE [LARGE SCALE GENOMIC DNA]</scope>
    <source>
        <strain evidence="8 9">Mfrc123</strain>
    </source>
</reference>
<dbReference type="PANTHER" id="PTHR36206:SF4">
    <property type="entry name" value="HYPOTHETICAL CONSERVED PROTEIN (EUROFUNG)-RELATED"/>
    <property type="match status" value="1"/>
</dbReference>
<keyword evidence="2" id="KW-0862">Zinc</keyword>
<dbReference type="SUPFAM" id="SSF57701">
    <property type="entry name" value="Zn2/Cys6 DNA-binding domain"/>
    <property type="match status" value="1"/>
</dbReference>
<keyword evidence="6" id="KW-0539">Nucleus</keyword>
<sequence>MFLVISPPPQEKRDSDIRERVSVPLRKRRGLPKVHSGCTTCKARRIKCDEGKPECYRCKIFYKGTSQKCGYLTREFPKAKSKEAALVTRRNILPKNVGQSEILPRESIRSFSDIKFESPRHFQYFRFFSSDVTTQVFSGFFPELWNRAVLQACHHETLFSPSLTHIQSAANLLQEWMKDREKRQITGRNMSPAPDVIEDAVLATFHSTHIGLVSSLDPTISQAQDIIYGTRMYIPSLVPVMFASIDDAGCNFTAICRQVITFLMSTATLIRREPEPIENDAADSAIWSKRMLDRTAAMDEFKEILNKIEQWKIAFEPLAKRVAKNRCLLRNYLFEEVVKLCKTVAAHPSFEKGFVFYAGIVPSLTAASRFGAINTRKEAIKVLLDIVPRREGSWDAAVSARHAIAVMKMEYEKSKQAARRSIAVVNEG</sequence>
<dbReference type="Proteomes" id="UP000322873">
    <property type="component" value="Unassembled WGS sequence"/>
</dbReference>
<proteinExistence type="predicted"/>
<comment type="caution">
    <text evidence="8">The sequence shown here is derived from an EMBL/GenBank/DDBJ whole genome shotgun (WGS) entry which is preliminary data.</text>
</comment>
<name>A0A5M9K0K4_MONFR</name>
<evidence type="ECO:0000256" key="3">
    <source>
        <dbReference type="ARBA" id="ARBA00023015"/>
    </source>
</evidence>
<evidence type="ECO:0000256" key="2">
    <source>
        <dbReference type="ARBA" id="ARBA00022833"/>
    </source>
</evidence>
<dbReference type="Gene3D" id="4.10.240.10">
    <property type="entry name" value="Zn(2)-C6 fungal-type DNA-binding domain"/>
    <property type="match status" value="1"/>
</dbReference>
<evidence type="ECO:0000256" key="4">
    <source>
        <dbReference type="ARBA" id="ARBA00023125"/>
    </source>
</evidence>
<dbReference type="Pfam" id="PF00172">
    <property type="entry name" value="Zn_clus"/>
    <property type="match status" value="1"/>
</dbReference>